<dbReference type="Pfam" id="PF01032">
    <property type="entry name" value="FecCD"/>
    <property type="match status" value="1"/>
</dbReference>
<keyword evidence="10" id="KW-1185">Reference proteome</keyword>
<keyword evidence="3" id="KW-0813">Transport</keyword>
<dbReference type="Proteomes" id="UP000291236">
    <property type="component" value="Chromosome"/>
</dbReference>
<dbReference type="KEGG" id="sbf:JCM31447_15730"/>
<keyword evidence="7 8" id="KW-0472">Membrane</keyword>
<keyword evidence="6 8" id="KW-1133">Transmembrane helix</keyword>
<dbReference type="OrthoDB" id="9055647at2"/>
<evidence type="ECO:0000256" key="3">
    <source>
        <dbReference type="ARBA" id="ARBA00022448"/>
    </source>
</evidence>
<gene>
    <name evidence="9" type="ORF">JCM31447_15730</name>
</gene>
<evidence type="ECO:0000256" key="6">
    <source>
        <dbReference type="ARBA" id="ARBA00022989"/>
    </source>
</evidence>
<feature type="transmembrane region" description="Helical" evidence="8">
    <location>
        <begin position="67"/>
        <end position="87"/>
    </location>
</feature>
<protein>
    <recommendedName>
        <fullName evidence="11">Iron ABC transporter permease</fullName>
    </recommendedName>
</protein>
<feature type="transmembrane region" description="Helical" evidence="8">
    <location>
        <begin position="257"/>
        <end position="274"/>
    </location>
</feature>
<feature type="transmembrane region" description="Helical" evidence="8">
    <location>
        <begin position="286"/>
        <end position="307"/>
    </location>
</feature>
<dbReference type="GO" id="GO:0022857">
    <property type="term" value="F:transmembrane transporter activity"/>
    <property type="evidence" value="ECO:0007669"/>
    <property type="project" value="InterPro"/>
</dbReference>
<comment type="similarity">
    <text evidence="2">Belongs to the binding-protein-dependent transport system permease family. FecCD subfamily.</text>
</comment>
<evidence type="ECO:0000256" key="4">
    <source>
        <dbReference type="ARBA" id="ARBA00022475"/>
    </source>
</evidence>
<evidence type="ECO:0000256" key="1">
    <source>
        <dbReference type="ARBA" id="ARBA00004651"/>
    </source>
</evidence>
<dbReference type="Gene3D" id="1.10.3470.10">
    <property type="entry name" value="ABC transporter involved in vitamin B12 uptake, BtuC"/>
    <property type="match status" value="1"/>
</dbReference>
<reference evidence="9 10" key="1">
    <citation type="submission" date="2018-12" db="EMBL/GenBank/DDBJ databases">
        <title>Rubrispira sanarue gen. nov., sp., nov., a member of the order Silvanigrellales, isolated from a brackish lake in Hamamatsu Japan.</title>
        <authorList>
            <person name="Maejima Y."/>
            <person name="Iino T."/>
            <person name="Muraguchi Y."/>
            <person name="Fukuda K."/>
            <person name="Nojiri H."/>
            <person name="Ohkuma M."/>
            <person name="Moriuchi R."/>
            <person name="Dohra H."/>
            <person name="Kimbara K."/>
            <person name="Shintani M."/>
        </authorList>
    </citation>
    <scope>NUCLEOTIDE SEQUENCE [LARGE SCALE GENOMIC DNA]</scope>
    <source>
        <strain evidence="9 10">RF1110005</strain>
    </source>
</reference>
<dbReference type="GO" id="GO:0005886">
    <property type="term" value="C:plasma membrane"/>
    <property type="evidence" value="ECO:0007669"/>
    <property type="project" value="UniProtKB-SubCell"/>
</dbReference>
<proteinExistence type="inferred from homology"/>
<dbReference type="CDD" id="cd06550">
    <property type="entry name" value="TM_ABC_iron-siderophores_like"/>
    <property type="match status" value="1"/>
</dbReference>
<dbReference type="InterPro" id="IPR000522">
    <property type="entry name" value="ABC_transptr_permease_BtuC"/>
</dbReference>
<feature type="transmembrane region" description="Helical" evidence="8">
    <location>
        <begin position="16"/>
        <end position="34"/>
    </location>
</feature>
<feature type="transmembrane region" description="Helical" evidence="8">
    <location>
        <begin position="155"/>
        <end position="177"/>
    </location>
</feature>
<evidence type="ECO:0000256" key="8">
    <source>
        <dbReference type="SAM" id="Phobius"/>
    </source>
</evidence>
<dbReference type="AlphaFoldDB" id="A0A4P2VML8"/>
<sequence>MQALSNNPNFKLKKNYIIYIFSFLLLFILFLYSLSLGPVELSFDKVLLSFLQSDDTFERRLIIETRLARTLMACLVGSSFAVAGVMLQSVTKNPMACPSLLGVTQGAGLGIVIVLALFPFCPLPVYLGCAVLGGILAAAVTYFIAISVGISPLRLILAGQAINALLYALTQAILIFLPTRSGVILINLNGSVAGANWQQLTYVSPILLLLIIIAIFNIKNLQVLSFGKEIASSLGLSTEFLLAFFLFIIVLLCAASVSLAGPILFFPLIVVHFSKFIVGENLAKQLPFSILSGAILMLFSDCLMRAIFSNQEIPVGFFIALVGAPILILSSRMKRLLNNG</sequence>
<dbReference type="EMBL" id="AP019368">
    <property type="protein sequence ID" value="BBH53130.1"/>
    <property type="molecule type" value="Genomic_DNA"/>
</dbReference>
<feature type="transmembrane region" description="Helical" evidence="8">
    <location>
        <begin position="99"/>
        <end position="119"/>
    </location>
</feature>
<dbReference type="InterPro" id="IPR037294">
    <property type="entry name" value="ABC_BtuC-like"/>
</dbReference>
<accession>A0A4P2VML8</accession>
<organism evidence="9 10">
    <name type="scientific">Fluviispira sanaruensis</name>
    <dbReference type="NCBI Taxonomy" id="2493639"/>
    <lineage>
        <taxon>Bacteria</taxon>
        <taxon>Pseudomonadati</taxon>
        <taxon>Bdellovibrionota</taxon>
        <taxon>Oligoflexia</taxon>
        <taxon>Silvanigrellales</taxon>
        <taxon>Silvanigrellaceae</taxon>
        <taxon>Fluviispira</taxon>
    </lineage>
</organism>
<comment type="subcellular location">
    <subcellularLocation>
        <location evidence="1">Cell membrane</location>
        <topology evidence="1">Multi-pass membrane protein</topology>
    </subcellularLocation>
</comment>
<feature type="transmembrane region" description="Helical" evidence="8">
    <location>
        <begin position="313"/>
        <end position="330"/>
    </location>
</feature>
<evidence type="ECO:0000256" key="2">
    <source>
        <dbReference type="ARBA" id="ARBA00007935"/>
    </source>
</evidence>
<dbReference type="PANTHER" id="PTHR30472">
    <property type="entry name" value="FERRIC ENTEROBACTIN TRANSPORT SYSTEM PERMEASE PROTEIN"/>
    <property type="match status" value="1"/>
</dbReference>
<feature type="transmembrane region" description="Helical" evidence="8">
    <location>
        <begin position="230"/>
        <end position="251"/>
    </location>
</feature>
<evidence type="ECO:0008006" key="11">
    <source>
        <dbReference type="Google" id="ProtNLM"/>
    </source>
</evidence>
<name>A0A4P2VML8_FLUSA</name>
<keyword evidence="4" id="KW-1003">Cell membrane</keyword>
<dbReference type="RefSeq" id="WP_130608363.1">
    <property type="nucleotide sequence ID" value="NZ_AP019368.1"/>
</dbReference>
<dbReference type="PANTHER" id="PTHR30472:SF1">
    <property type="entry name" value="FE(3+) DICITRATE TRANSPORT SYSTEM PERMEASE PROTEIN FECC-RELATED"/>
    <property type="match status" value="1"/>
</dbReference>
<evidence type="ECO:0000313" key="10">
    <source>
        <dbReference type="Proteomes" id="UP000291236"/>
    </source>
</evidence>
<evidence type="ECO:0000256" key="7">
    <source>
        <dbReference type="ARBA" id="ARBA00023136"/>
    </source>
</evidence>
<dbReference type="GO" id="GO:0033214">
    <property type="term" value="P:siderophore-iron import into cell"/>
    <property type="evidence" value="ECO:0007669"/>
    <property type="project" value="TreeGrafter"/>
</dbReference>
<feature type="transmembrane region" description="Helical" evidence="8">
    <location>
        <begin position="197"/>
        <end position="218"/>
    </location>
</feature>
<feature type="transmembrane region" description="Helical" evidence="8">
    <location>
        <begin position="125"/>
        <end position="148"/>
    </location>
</feature>
<evidence type="ECO:0000256" key="5">
    <source>
        <dbReference type="ARBA" id="ARBA00022692"/>
    </source>
</evidence>
<dbReference type="SUPFAM" id="SSF81345">
    <property type="entry name" value="ABC transporter involved in vitamin B12 uptake, BtuC"/>
    <property type="match status" value="1"/>
</dbReference>
<evidence type="ECO:0000313" key="9">
    <source>
        <dbReference type="EMBL" id="BBH53130.1"/>
    </source>
</evidence>
<keyword evidence="5 8" id="KW-0812">Transmembrane</keyword>